<dbReference type="GO" id="GO:0032259">
    <property type="term" value="P:methylation"/>
    <property type="evidence" value="ECO:0007669"/>
    <property type="project" value="UniProtKB-KW"/>
</dbReference>
<evidence type="ECO:0000256" key="6">
    <source>
        <dbReference type="ARBA" id="ARBA00022994"/>
    </source>
</evidence>
<keyword evidence="4" id="KW-0479">Metal-binding</keyword>
<feature type="domain" description="Uroporphyrinogen decarboxylase (URO-D)" evidence="7">
    <location>
        <begin position="5"/>
        <end position="340"/>
    </location>
</feature>
<gene>
    <name evidence="8" type="ORF">A3207_02005</name>
</gene>
<dbReference type="InterPro" id="IPR052024">
    <property type="entry name" value="Methanogen_methyltrans"/>
</dbReference>
<evidence type="ECO:0000313" key="9">
    <source>
        <dbReference type="Proteomes" id="UP000752814"/>
    </source>
</evidence>
<dbReference type="GO" id="GO:0008168">
    <property type="term" value="F:methyltransferase activity"/>
    <property type="evidence" value="ECO:0007669"/>
    <property type="project" value="UniProtKB-KW"/>
</dbReference>
<evidence type="ECO:0000259" key="7">
    <source>
        <dbReference type="Pfam" id="PF01208"/>
    </source>
</evidence>
<evidence type="ECO:0000256" key="2">
    <source>
        <dbReference type="ARBA" id="ARBA00022603"/>
    </source>
</evidence>
<comment type="cofactor">
    <cofactor evidence="1">
        <name>Zn(2+)</name>
        <dbReference type="ChEBI" id="CHEBI:29105"/>
    </cofactor>
</comment>
<dbReference type="AlphaFoldDB" id="A0A8J8PHT2"/>
<dbReference type="InterPro" id="IPR000257">
    <property type="entry name" value="Uroporphyrinogen_deCOase"/>
</dbReference>
<dbReference type="OMA" id="HMCGDAT"/>
<comment type="caution">
    <text evidence="8">The sequence shown here is derived from an EMBL/GenBank/DDBJ whole genome shotgun (WGS) entry which is preliminary data.</text>
</comment>
<dbReference type="GO" id="GO:0006779">
    <property type="term" value="P:porphyrin-containing compound biosynthetic process"/>
    <property type="evidence" value="ECO:0007669"/>
    <property type="project" value="InterPro"/>
</dbReference>
<dbReference type="GO" id="GO:0046872">
    <property type="term" value="F:metal ion binding"/>
    <property type="evidence" value="ECO:0007669"/>
    <property type="project" value="UniProtKB-KW"/>
</dbReference>
<name>A0A8J8PHT2_9ARCH</name>
<dbReference type="GO" id="GO:0004853">
    <property type="term" value="F:uroporphyrinogen decarboxylase activity"/>
    <property type="evidence" value="ECO:0007669"/>
    <property type="project" value="InterPro"/>
</dbReference>
<proteinExistence type="predicted"/>
<organism evidence="8 9">
    <name type="scientific">Candidatus Methanomassiliicoccus intestinalis</name>
    <dbReference type="NCBI Taxonomy" id="1406512"/>
    <lineage>
        <taxon>Archaea</taxon>
        <taxon>Methanobacteriati</taxon>
        <taxon>Thermoplasmatota</taxon>
        <taxon>Thermoplasmata</taxon>
        <taxon>Methanomassiliicoccales</taxon>
        <taxon>Methanomassiliicoccaceae</taxon>
        <taxon>Methanomassiliicoccus</taxon>
    </lineage>
</organism>
<keyword evidence="5" id="KW-0862">Zinc</keyword>
<evidence type="ECO:0000313" key="8">
    <source>
        <dbReference type="EMBL" id="TQS84822.1"/>
    </source>
</evidence>
<dbReference type="PANTHER" id="PTHR47099">
    <property type="entry name" value="METHYLCOBAMIDE:COM METHYLTRANSFERASE MTBA"/>
    <property type="match status" value="1"/>
</dbReference>
<sequence>MDDMTPRERFFKAMHREPVDRPPVCGMTTTATVELMDHVGAAWPDAHTDARKMAKIALGVYDYLGLESVRVPYCLTYEAEALGCTIDLGKKNSTPMVKNSPFKGELDPNFELMGPEEMMKLARNKAVADAAEIIIKERTVDLPTLLGVTGPFTIAGHLAGTESLILWTLTDPDVVSKYTEFTGDYVKMWLEFVETLGIDSIQMSEPTASYDMISEDMFDTYVLPNLQRVYKPLKETMKVLHICGDTVPILSHMAASGADALSIEEKANPYDAVKAVGDKVALVGNVGVVRDLLQGTPETVIKSAQTSIDAGFNIISAGCGMSALIKKENIWAMVNATKNYRA</sequence>
<dbReference type="GeneID" id="41323142"/>
<dbReference type="Proteomes" id="UP000752814">
    <property type="component" value="Unassembled WGS sequence"/>
</dbReference>
<dbReference type="RefSeq" id="WP_020448612.1">
    <property type="nucleotide sequence ID" value="NZ_CAYAYE010000015.1"/>
</dbReference>
<keyword evidence="6" id="KW-0484">Methanogenesis</keyword>
<evidence type="ECO:0000256" key="4">
    <source>
        <dbReference type="ARBA" id="ARBA00022723"/>
    </source>
</evidence>
<accession>A0A8J8PHT2</accession>
<reference evidence="8" key="1">
    <citation type="submission" date="2016-03" db="EMBL/GenBank/DDBJ databases">
        <authorList>
            <person name="Borrel G."/>
            <person name="Mccann A."/>
            <person name="O'Toole P.W."/>
        </authorList>
    </citation>
    <scope>NUCLEOTIDE SEQUENCE</scope>
    <source>
        <strain evidence="8">183</strain>
    </source>
</reference>
<dbReference type="InterPro" id="IPR038071">
    <property type="entry name" value="UROD/MetE-like_sf"/>
</dbReference>
<dbReference type="Gene3D" id="3.20.20.210">
    <property type="match status" value="1"/>
</dbReference>
<keyword evidence="2" id="KW-0489">Methyltransferase</keyword>
<dbReference type="InterPro" id="IPR006360">
    <property type="entry name" value="Mtase_MtaA_CmuA"/>
</dbReference>
<evidence type="ECO:0000256" key="3">
    <source>
        <dbReference type="ARBA" id="ARBA00022679"/>
    </source>
</evidence>
<dbReference type="Pfam" id="PF01208">
    <property type="entry name" value="URO-D"/>
    <property type="match status" value="1"/>
</dbReference>
<evidence type="ECO:0000256" key="1">
    <source>
        <dbReference type="ARBA" id="ARBA00001947"/>
    </source>
</evidence>
<keyword evidence="3" id="KW-0808">Transferase</keyword>
<protein>
    <recommendedName>
        <fullName evidence="7">Uroporphyrinogen decarboxylase (URO-D) domain-containing protein</fullName>
    </recommendedName>
</protein>
<dbReference type="SUPFAM" id="SSF51726">
    <property type="entry name" value="UROD/MetE-like"/>
    <property type="match status" value="1"/>
</dbReference>
<dbReference type="NCBIfam" id="TIGR01463">
    <property type="entry name" value="mtaA_cmuA"/>
    <property type="match status" value="1"/>
</dbReference>
<dbReference type="GO" id="GO:0006730">
    <property type="term" value="P:one-carbon metabolic process"/>
    <property type="evidence" value="ECO:0007669"/>
    <property type="project" value="InterPro"/>
</dbReference>
<evidence type="ECO:0000256" key="5">
    <source>
        <dbReference type="ARBA" id="ARBA00022833"/>
    </source>
</evidence>
<dbReference type="EMBL" id="LVVT01000001">
    <property type="protein sequence ID" value="TQS84822.1"/>
    <property type="molecule type" value="Genomic_DNA"/>
</dbReference>
<dbReference type="PANTHER" id="PTHR47099:SF1">
    <property type="entry name" value="METHYLCOBAMIDE:COM METHYLTRANSFERASE MTBA"/>
    <property type="match status" value="1"/>
</dbReference>
<dbReference type="NCBIfam" id="NF004889">
    <property type="entry name" value="PRK06252.1"/>
    <property type="match status" value="1"/>
</dbReference>
<dbReference type="GO" id="GO:0015948">
    <property type="term" value="P:methanogenesis"/>
    <property type="evidence" value="ECO:0007669"/>
    <property type="project" value="UniProtKB-KW"/>
</dbReference>